<evidence type="ECO:0000256" key="1">
    <source>
        <dbReference type="SAM" id="Phobius"/>
    </source>
</evidence>
<keyword evidence="3" id="KW-1185">Reference proteome</keyword>
<accession>A0ABN1AF44</accession>
<dbReference type="RefSeq" id="WP_346023720.1">
    <property type="nucleotide sequence ID" value="NZ_BAAADA010000017.1"/>
</dbReference>
<name>A0ABN1AF44_9LACT</name>
<feature type="transmembrane region" description="Helical" evidence="1">
    <location>
        <begin position="137"/>
        <end position="157"/>
    </location>
</feature>
<feature type="transmembrane region" description="Helical" evidence="1">
    <location>
        <begin position="110"/>
        <end position="131"/>
    </location>
</feature>
<keyword evidence="1" id="KW-0472">Membrane</keyword>
<sequence>MWIPLILAVSFVLIHFLSIYISLPKALLRRFISFSAGVGIAYVFIHLWPQVAHTQELAEQEIHWLEGHLLHYALYIIALLGLSVFYAMDRLIARAYETKEQTNPNLIESRLFWAHIAFFSLYNAMIGYLLTDRREPDATLVVFFIAFALHFVTNDWGLRRHHESVYDQYGRHILSLAIIVGFGIGLFSDFPEYIFGSVEAFVAGAMTLNVIKHELPSEREGNLEGFLTGVISAGFLFIFI</sequence>
<proteinExistence type="predicted"/>
<reference evidence="2 3" key="1">
    <citation type="journal article" date="2019" name="Int. J. Syst. Evol. Microbiol.">
        <title>The Global Catalogue of Microorganisms (GCM) 10K type strain sequencing project: providing services to taxonomists for standard genome sequencing and annotation.</title>
        <authorList>
            <consortium name="The Broad Institute Genomics Platform"/>
            <consortium name="The Broad Institute Genome Sequencing Center for Infectious Disease"/>
            <person name="Wu L."/>
            <person name="Ma J."/>
        </authorList>
    </citation>
    <scope>NUCLEOTIDE SEQUENCE [LARGE SCALE GENOMIC DNA]</scope>
    <source>
        <strain evidence="2 3">JCM 14232</strain>
    </source>
</reference>
<evidence type="ECO:0000313" key="3">
    <source>
        <dbReference type="Proteomes" id="UP001410648"/>
    </source>
</evidence>
<keyword evidence="1" id="KW-1133">Transmembrane helix</keyword>
<evidence type="ECO:0000313" key="2">
    <source>
        <dbReference type="EMBL" id="GAA0474970.1"/>
    </source>
</evidence>
<dbReference type="Proteomes" id="UP001410648">
    <property type="component" value="Unassembled WGS sequence"/>
</dbReference>
<feature type="transmembrane region" description="Helical" evidence="1">
    <location>
        <begin position="30"/>
        <end position="49"/>
    </location>
</feature>
<feature type="transmembrane region" description="Helical" evidence="1">
    <location>
        <begin position="169"/>
        <end position="187"/>
    </location>
</feature>
<gene>
    <name evidence="2" type="ORF">GCM10008936_01890</name>
</gene>
<feature type="transmembrane region" description="Helical" evidence="1">
    <location>
        <begin position="69"/>
        <end position="89"/>
    </location>
</feature>
<evidence type="ECO:0008006" key="4">
    <source>
        <dbReference type="Google" id="ProtNLM"/>
    </source>
</evidence>
<dbReference type="EMBL" id="BAAADA010000017">
    <property type="protein sequence ID" value="GAA0474970.1"/>
    <property type="molecule type" value="Genomic_DNA"/>
</dbReference>
<protein>
    <recommendedName>
        <fullName evidence="4">ZIP Zinc transporter</fullName>
    </recommendedName>
</protein>
<keyword evidence="1" id="KW-0812">Transmembrane</keyword>
<feature type="transmembrane region" description="Helical" evidence="1">
    <location>
        <begin position="6"/>
        <end position="23"/>
    </location>
</feature>
<organism evidence="2 3">
    <name type="scientific">Alkalibacterium indicireducens</name>
    <dbReference type="NCBI Taxonomy" id="398758"/>
    <lineage>
        <taxon>Bacteria</taxon>
        <taxon>Bacillati</taxon>
        <taxon>Bacillota</taxon>
        <taxon>Bacilli</taxon>
        <taxon>Lactobacillales</taxon>
        <taxon>Carnobacteriaceae</taxon>
        <taxon>Alkalibacterium</taxon>
    </lineage>
</organism>
<comment type="caution">
    <text evidence="2">The sequence shown here is derived from an EMBL/GenBank/DDBJ whole genome shotgun (WGS) entry which is preliminary data.</text>
</comment>